<name>A0A2H0DY03_9BACT</name>
<dbReference type="Gene3D" id="3.40.30.10">
    <property type="entry name" value="Glutaredoxin"/>
    <property type="match status" value="1"/>
</dbReference>
<sequence>MDKKVEIYSTPTCHYCHMTKDFLTEKNIPFTDYDVSVDVAKRQEMIERTGQMGVPVIVVGDQMMVGFEQNKLSELLGI</sequence>
<evidence type="ECO:0000313" key="2">
    <source>
        <dbReference type="EMBL" id="PIP87056.1"/>
    </source>
</evidence>
<dbReference type="SUPFAM" id="SSF52833">
    <property type="entry name" value="Thioredoxin-like"/>
    <property type="match status" value="1"/>
</dbReference>
<feature type="domain" description="GST N-terminal" evidence="1">
    <location>
        <begin position="3"/>
        <end position="78"/>
    </location>
</feature>
<dbReference type="InterPro" id="IPR004045">
    <property type="entry name" value="Glutathione_S-Trfase_N"/>
</dbReference>
<dbReference type="PANTHER" id="PTHR34386">
    <property type="entry name" value="GLUTAREDOXIN"/>
    <property type="match status" value="1"/>
</dbReference>
<dbReference type="GO" id="GO:0045454">
    <property type="term" value="P:cell redox homeostasis"/>
    <property type="evidence" value="ECO:0007669"/>
    <property type="project" value="TreeGrafter"/>
</dbReference>
<accession>A0A2H0DY03</accession>
<dbReference type="NCBIfam" id="TIGR02196">
    <property type="entry name" value="GlrX_YruB"/>
    <property type="match status" value="1"/>
</dbReference>
<dbReference type="PANTHER" id="PTHR34386:SF1">
    <property type="entry name" value="GLUTAREDOXIN-LIKE PROTEIN NRDH"/>
    <property type="match status" value="1"/>
</dbReference>
<dbReference type="PROSITE" id="PS51354">
    <property type="entry name" value="GLUTAREDOXIN_2"/>
    <property type="match status" value="1"/>
</dbReference>
<dbReference type="InterPro" id="IPR002109">
    <property type="entry name" value="Glutaredoxin"/>
</dbReference>
<evidence type="ECO:0000259" key="1">
    <source>
        <dbReference type="PROSITE" id="PS50404"/>
    </source>
</evidence>
<dbReference type="EMBL" id="PCTT01000028">
    <property type="protein sequence ID" value="PIP87056.1"/>
    <property type="molecule type" value="Genomic_DNA"/>
</dbReference>
<dbReference type="PROSITE" id="PS50404">
    <property type="entry name" value="GST_NTER"/>
    <property type="match status" value="1"/>
</dbReference>
<gene>
    <name evidence="2" type="ORF">COW81_02265</name>
</gene>
<reference evidence="2 3" key="1">
    <citation type="submission" date="2017-09" db="EMBL/GenBank/DDBJ databases">
        <title>Depth-based differentiation of microbial function through sediment-hosted aquifers and enrichment of novel symbionts in the deep terrestrial subsurface.</title>
        <authorList>
            <person name="Probst A.J."/>
            <person name="Ladd B."/>
            <person name="Jarett J.K."/>
            <person name="Geller-Mcgrath D.E."/>
            <person name="Sieber C.M."/>
            <person name="Emerson J.B."/>
            <person name="Anantharaman K."/>
            <person name="Thomas B.C."/>
            <person name="Malmstrom R."/>
            <person name="Stieglmeier M."/>
            <person name="Klingl A."/>
            <person name="Woyke T."/>
            <person name="Ryan C.M."/>
            <person name="Banfield J.F."/>
        </authorList>
    </citation>
    <scope>NUCLEOTIDE SEQUENCE [LARGE SCALE GENOMIC DNA]</scope>
    <source>
        <strain evidence="2">CG22_combo_CG10-13_8_21_14_all_36_13</strain>
    </source>
</reference>
<dbReference type="InterPro" id="IPR011911">
    <property type="entry name" value="GlrX_YruB"/>
</dbReference>
<protein>
    <submittedName>
        <fullName evidence="2">NrdH-redoxin</fullName>
    </submittedName>
</protein>
<dbReference type="CDD" id="cd02976">
    <property type="entry name" value="NrdH"/>
    <property type="match status" value="1"/>
</dbReference>
<dbReference type="Proteomes" id="UP000231143">
    <property type="component" value="Unassembled WGS sequence"/>
</dbReference>
<dbReference type="InterPro" id="IPR036249">
    <property type="entry name" value="Thioredoxin-like_sf"/>
</dbReference>
<evidence type="ECO:0000313" key="3">
    <source>
        <dbReference type="Proteomes" id="UP000231143"/>
    </source>
</evidence>
<dbReference type="InterPro" id="IPR051548">
    <property type="entry name" value="Grx-like_ET"/>
</dbReference>
<dbReference type="GO" id="GO:0009055">
    <property type="term" value="F:electron transfer activity"/>
    <property type="evidence" value="ECO:0007669"/>
    <property type="project" value="TreeGrafter"/>
</dbReference>
<dbReference type="Pfam" id="PF00462">
    <property type="entry name" value="Glutaredoxin"/>
    <property type="match status" value="1"/>
</dbReference>
<proteinExistence type="predicted"/>
<organism evidence="2 3">
    <name type="scientific">Candidatus Campbellbacteria bacterium CG22_combo_CG10-13_8_21_14_all_36_13</name>
    <dbReference type="NCBI Taxonomy" id="1974529"/>
    <lineage>
        <taxon>Bacteria</taxon>
        <taxon>Candidatus Campbelliibacteriota</taxon>
    </lineage>
</organism>
<comment type="caution">
    <text evidence="2">The sequence shown here is derived from an EMBL/GenBank/DDBJ whole genome shotgun (WGS) entry which is preliminary data.</text>
</comment>
<dbReference type="AlphaFoldDB" id="A0A2H0DY03"/>